<proteinExistence type="predicted"/>
<organism evidence="1 2">
    <name type="scientific">Portunus trituberculatus</name>
    <name type="common">Swimming crab</name>
    <name type="synonym">Neptunus trituberculatus</name>
    <dbReference type="NCBI Taxonomy" id="210409"/>
    <lineage>
        <taxon>Eukaryota</taxon>
        <taxon>Metazoa</taxon>
        <taxon>Ecdysozoa</taxon>
        <taxon>Arthropoda</taxon>
        <taxon>Crustacea</taxon>
        <taxon>Multicrustacea</taxon>
        <taxon>Malacostraca</taxon>
        <taxon>Eumalacostraca</taxon>
        <taxon>Eucarida</taxon>
        <taxon>Decapoda</taxon>
        <taxon>Pleocyemata</taxon>
        <taxon>Brachyura</taxon>
        <taxon>Eubrachyura</taxon>
        <taxon>Portunoidea</taxon>
        <taxon>Portunidae</taxon>
        <taxon>Portuninae</taxon>
        <taxon>Portunus</taxon>
    </lineage>
</organism>
<name>A0A5B7E0J8_PORTR</name>
<dbReference type="EMBL" id="VSRR010001660">
    <property type="protein sequence ID" value="MPC26847.1"/>
    <property type="molecule type" value="Genomic_DNA"/>
</dbReference>
<protein>
    <submittedName>
        <fullName evidence="1">Uncharacterized protein</fullName>
    </submittedName>
</protein>
<evidence type="ECO:0000313" key="2">
    <source>
        <dbReference type="Proteomes" id="UP000324222"/>
    </source>
</evidence>
<sequence length="65" mass="7295">MPGLSLTPVMSSPPFLNSYLNVRLCEGQHLGLNLLHMEVLQLIPLAGALRRKDTMYTGFLMIHFP</sequence>
<accession>A0A5B7E0J8</accession>
<gene>
    <name evidence="1" type="ORF">E2C01_019998</name>
</gene>
<reference evidence="1 2" key="1">
    <citation type="submission" date="2019-05" db="EMBL/GenBank/DDBJ databases">
        <title>Another draft genome of Portunus trituberculatus and its Hox gene families provides insights of decapod evolution.</title>
        <authorList>
            <person name="Jeong J.-H."/>
            <person name="Song I."/>
            <person name="Kim S."/>
            <person name="Choi T."/>
            <person name="Kim D."/>
            <person name="Ryu S."/>
            <person name="Kim W."/>
        </authorList>
    </citation>
    <scope>NUCLEOTIDE SEQUENCE [LARGE SCALE GENOMIC DNA]</scope>
    <source>
        <tissue evidence="1">Muscle</tissue>
    </source>
</reference>
<dbReference type="AlphaFoldDB" id="A0A5B7E0J8"/>
<comment type="caution">
    <text evidence="1">The sequence shown here is derived from an EMBL/GenBank/DDBJ whole genome shotgun (WGS) entry which is preliminary data.</text>
</comment>
<keyword evidence="2" id="KW-1185">Reference proteome</keyword>
<evidence type="ECO:0000313" key="1">
    <source>
        <dbReference type="EMBL" id="MPC26847.1"/>
    </source>
</evidence>
<dbReference type="Proteomes" id="UP000324222">
    <property type="component" value="Unassembled WGS sequence"/>
</dbReference>